<protein>
    <recommendedName>
        <fullName evidence="7">Ubiquitin carboxyl-terminal hydrolase</fullName>
        <ecNumber evidence="7">3.4.19.12</ecNumber>
    </recommendedName>
</protein>
<keyword evidence="4 7" id="KW-0833">Ubl conjugation pathway</keyword>
<evidence type="ECO:0000256" key="5">
    <source>
        <dbReference type="ARBA" id="ARBA00022801"/>
    </source>
</evidence>
<dbReference type="PANTHER" id="PTHR24006:SF758">
    <property type="entry name" value="UBIQUITIN CARBOXYL-TERMINAL HYDROLASE 36"/>
    <property type="match status" value="1"/>
</dbReference>
<feature type="compositionally biased region" description="Low complexity" evidence="8">
    <location>
        <begin position="523"/>
        <end position="548"/>
    </location>
</feature>
<dbReference type="EC" id="3.4.19.12" evidence="7"/>
<dbReference type="GO" id="GO:0016579">
    <property type="term" value="P:protein deubiquitination"/>
    <property type="evidence" value="ECO:0007669"/>
    <property type="project" value="InterPro"/>
</dbReference>
<keyword evidence="11" id="KW-1185">Reference proteome</keyword>
<dbReference type="PROSITE" id="PS00972">
    <property type="entry name" value="USP_1"/>
    <property type="match status" value="1"/>
</dbReference>
<comment type="catalytic activity">
    <reaction evidence="1 7">
        <text>Thiol-dependent hydrolysis of ester, thioester, amide, peptide and isopeptide bonds formed by the C-terminal Gly of ubiquitin (a 76-residue protein attached to proteins as an intracellular targeting signal).</text>
        <dbReference type="EC" id="3.4.19.12"/>
    </reaction>
</comment>
<comment type="function">
    <text evidence="7">Recognizes and hydrolyzes the peptide bond at the C-terminal Gly of ubiquitin. Involved in the processing of poly-ubiquitin precursors as well as that of ubiquitinated proteins.</text>
</comment>
<reference evidence="10 11" key="1">
    <citation type="journal article" date="2021" name="Sci. Rep.">
        <title>Genome sequencing of the multicellular alga Astrephomene provides insights into convergent evolution of germ-soma differentiation.</title>
        <authorList>
            <person name="Yamashita S."/>
            <person name="Yamamoto K."/>
            <person name="Matsuzaki R."/>
            <person name="Suzuki S."/>
            <person name="Yamaguchi H."/>
            <person name="Hirooka S."/>
            <person name="Minakuchi Y."/>
            <person name="Miyagishima S."/>
            <person name="Kawachi M."/>
            <person name="Toyoda A."/>
            <person name="Nozaki H."/>
        </authorList>
    </citation>
    <scope>NUCLEOTIDE SEQUENCE [LARGE SCALE GENOMIC DNA]</scope>
    <source>
        <strain evidence="10 11">NIES-4017</strain>
    </source>
</reference>
<evidence type="ECO:0000256" key="4">
    <source>
        <dbReference type="ARBA" id="ARBA00022786"/>
    </source>
</evidence>
<feature type="domain" description="USP" evidence="9">
    <location>
        <begin position="22"/>
        <end position="455"/>
    </location>
</feature>
<keyword evidence="3 7" id="KW-0645">Protease</keyword>
<dbReference type="InterPro" id="IPR050164">
    <property type="entry name" value="Peptidase_C19"/>
</dbReference>
<feature type="compositionally biased region" description="Low complexity" evidence="8">
    <location>
        <begin position="295"/>
        <end position="317"/>
    </location>
</feature>
<dbReference type="InterPro" id="IPR001394">
    <property type="entry name" value="Peptidase_C19_UCH"/>
</dbReference>
<proteinExistence type="inferred from homology"/>
<dbReference type="InterPro" id="IPR038765">
    <property type="entry name" value="Papain-like_cys_pep_sf"/>
</dbReference>
<feature type="compositionally biased region" description="Low complexity" evidence="8">
    <location>
        <begin position="379"/>
        <end position="394"/>
    </location>
</feature>
<accession>A0AAD3DS09</accession>
<organism evidence="10 11">
    <name type="scientific">Astrephomene gubernaculifera</name>
    <dbReference type="NCBI Taxonomy" id="47775"/>
    <lineage>
        <taxon>Eukaryota</taxon>
        <taxon>Viridiplantae</taxon>
        <taxon>Chlorophyta</taxon>
        <taxon>core chlorophytes</taxon>
        <taxon>Chlorophyceae</taxon>
        <taxon>CS clade</taxon>
        <taxon>Chlamydomonadales</taxon>
        <taxon>Astrephomenaceae</taxon>
        <taxon>Astrephomene</taxon>
    </lineage>
</organism>
<feature type="compositionally biased region" description="Pro residues" evidence="8">
    <location>
        <begin position="674"/>
        <end position="686"/>
    </location>
</feature>
<dbReference type="Proteomes" id="UP001054857">
    <property type="component" value="Unassembled WGS sequence"/>
</dbReference>
<name>A0AAD3DS09_9CHLO</name>
<dbReference type="PANTHER" id="PTHR24006">
    <property type="entry name" value="UBIQUITIN CARBOXYL-TERMINAL HYDROLASE"/>
    <property type="match status" value="1"/>
</dbReference>
<evidence type="ECO:0000256" key="2">
    <source>
        <dbReference type="ARBA" id="ARBA00009085"/>
    </source>
</evidence>
<dbReference type="GO" id="GO:0005634">
    <property type="term" value="C:nucleus"/>
    <property type="evidence" value="ECO:0007669"/>
    <property type="project" value="TreeGrafter"/>
</dbReference>
<feature type="region of interest" description="Disordered" evidence="8">
    <location>
        <begin position="261"/>
        <end position="394"/>
    </location>
</feature>
<feature type="compositionally biased region" description="Basic residues" evidence="8">
    <location>
        <begin position="322"/>
        <end position="351"/>
    </location>
</feature>
<dbReference type="GO" id="GO:0004843">
    <property type="term" value="F:cysteine-type deubiquitinase activity"/>
    <property type="evidence" value="ECO:0007669"/>
    <property type="project" value="UniProtKB-UniRule"/>
</dbReference>
<dbReference type="SUPFAM" id="SSF54001">
    <property type="entry name" value="Cysteine proteinases"/>
    <property type="match status" value="1"/>
</dbReference>
<feature type="compositionally biased region" description="Gly residues" evidence="8">
    <location>
        <begin position="512"/>
        <end position="522"/>
    </location>
</feature>
<keyword evidence="6 7" id="KW-0788">Thiol protease</keyword>
<keyword evidence="5 7" id="KW-0378">Hydrolase</keyword>
<feature type="region of interest" description="Disordered" evidence="8">
    <location>
        <begin position="489"/>
        <end position="551"/>
    </location>
</feature>
<evidence type="ECO:0000256" key="3">
    <source>
        <dbReference type="ARBA" id="ARBA00022670"/>
    </source>
</evidence>
<comment type="similarity">
    <text evidence="2 7">Belongs to the peptidase C19 family.</text>
</comment>
<gene>
    <name evidence="10" type="ORF">Agub_g8649</name>
</gene>
<dbReference type="EMBL" id="BMAR01000016">
    <property type="protein sequence ID" value="GFR46995.1"/>
    <property type="molecule type" value="Genomic_DNA"/>
</dbReference>
<dbReference type="GO" id="GO:0006508">
    <property type="term" value="P:proteolysis"/>
    <property type="evidence" value="ECO:0007669"/>
    <property type="project" value="UniProtKB-KW"/>
</dbReference>
<dbReference type="AlphaFoldDB" id="A0AAD3DS09"/>
<evidence type="ECO:0000256" key="8">
    <source>
        <dbReference type="SAM" id="MobiDB-lite"/>
    </source>
</evidence>
<evidence type="ECO:0000256" key="1">
    <source>
        <dbReference type="ARBA" id="ARBA00000707"/>
    </source>
</evidence>
<dbReference type="InterPro" id="IPR018200">
    <property type="entry name" value="USP_CS"/>
</dbReference>
<dbReference type="PROSITE" id="PS00973">
    <property type="entry name" value="USP_2"/>
    <property type="match status" value="1"/>
</dbReference>
<feature type="compositionally biased region" description="Low complexity" evidence="8">
    <location>
        <begin position="643"/>
        <end position="656"/>
    </location>
</feature>
<dbReference type="InterPro" id="IPR028889">
    <property type="entry name" value="USP"/>
</dbReference>
<evidence type="ECO:0000313" key="10">
    <source>
        <dbReference type="EMBL" id="GFR46995.1"/>
    </source>
</evidence>
<dbReference type="PROSITE" id="PS50235">
    <property type="entry name" value="USP_3"/>
    <property type="match status" value="1"/>
</dbReference>
<dbReference type="GO" id="GO:0005829">
    <property type="term" value="C:cytosol"/>
    <property type="evidence" value="ECO:0007669"/>
    <property type="project" value="TreeGrafter"/>
</dbReference>
<sequence>MQAQPSVLSLPARWKAPQPAGAGLNNLGNSCFLNSTLQCLAYLPPLGHLCLSRGHSSACPRSSSASGPCTFCLLERQLAALLRGPRGSSLSPGEVVRQLPCISRCFVRGRQEDSHEFLTALLEVLERDGRRAAGAPKGTRTLVEDLFLGRWQSQVRCLACGHESNSYESFTTLPLDIGQARSVSEGLRCFTEQERLDGDNKYRCDRCRTLAPAVKQTTIWDDPNVLVLHLKRFDAGSLLGKISRHVAFSEVLDLQPFMTPPAARRRAEEQQQRQLQQRQREEQQQQQQGGGGGEQPAAAAGRHNGQHQLADAAAANGNGNGHAHHPHPHPRQHEHHHHHAHEHSHQHHQQHHYSDSSAMDTDPPQAPTASTHHHPHPTGPTTTTTTGPTTSPGPSLYTLTGVLVHQGSSLHSGHYYALVRDSDDRWSCMNDSRVYGASLEAVRQEQAYLLFYTRQSMKQPRPAPQSAATVADAAAAEVAAGGAGDEVVGPARPAKVYGPPLPPNWVRRRSDGGGSEKAGGGSSAAAAASKAVPESSLPQLPQPLSAAQMGAAAGSRQVGSMGGARVTVSAKLPARPAAAPAAPAAAPAAAAAAAVPKTEPAPLPAHYPPYRHSEHEQHQQQRSQVRGPPAAPGVTAVPPPPAASSAAAAGDAAAGTSRKRKLEEQTAAASAPTPEHPAAPPAPPSSPTSRLRASLEAELAAIKSLPSWGEGSKRLKLSLLAKLRESEWRGKAREVVLGMMAAGLTLQQTLGTGRSDSRRQGLLRAVPAGVLQHGKEVLEGMLRGLLPLLLGPVWLL</sequence>
<evidence type="ECO:0000256" key="7">
    <source>
        <dbReference type="RuleBase" id="RU366025"/>
    </source>
</evidence>
<feature type="compositionally biased region" description="Low complexity" evidence="8">
    <location>
        <begin position="620"/>
        <end position="636"/>
    </location>
</feature>
<evidence type="ECO:0000259" key="9">
    <source>
        <dbReference type="PROSITE" id="PS50235"/>
    </source>
</evidence>
<dbReference type="Pfam" id="PF00443">
    <property type="entry name" value="UCH"/>
    <property type="match status" value="1"/>
</dbReference>
<feature type="region of interest" description="Disordered" evidence="8">
    <location>
        <begin position="593"/>
        <end position="692"/>
    </location>
</feature>
<comment type="caution">
    <text evidence="10">The sequence shown here is derived from an EMBL/GenBank/DDBJ whole genome shotgun (WGS) entry which is preliminary data.</text>
</comment>
<evidence type="ECO:0000256" key="6">
    <source>
        <dbReference type="ARBA" id="ARBA00022807"/>
    </source>
</evidence>
<evidence type="ECO:0000313" key="11">
    <source>
        <dbReference type="Proteomes" id="UP001054857"/>
    </source>
</evidence>
<dbReference type="Gene3D" id="3.90.70.10">
    <property type="entry name" value="Cysteine proteinases"/>
    <property type="match status" value="1"/>
</dbReference>